<dbReference type="InterPro" id="IPR011051">
    <property type="entry name" value="RmlC_Cupin_sf"/>
</dbReference>
<dbReference type="PANTHER" id="PTHR43280">
    <property type="entry name" value="ARAC-FAMILY TRANSCRIPTIONAL REGULATOR"/>
    <property type="match status" value="1"/>
</dbReference>
<evidence type="ECO:0000256" key="3">
    <source>
        <dbReference type="ARBA" id="ARBA00023163"/>
    </source>
</evidence>
<dbReference type="PRINTS" id="PR00032">
    <property type="entry name" value="HTHARAC"/>
</dbReference>
<dbReference type="Pfam" id="PF22200">
    <property type="entry name" value="ExsA_N"/>
    <property type="match status" value="1"/>
</dbReference>
<evidence type="ECO:0000256" key="2">
    <source>
        <dbReference type="ARBA" id="ARBA00023125"/>
    </source>
</evidence>
<evidence type="ECO:0000256" key="1">
    <source>
        <dbReference type="ARBA" id="ARBA00023015"/>
    </source>
</evidence>
<dbReference type="InterPro" id="IPR054015">
    <property type="entry name" value="ExsA-like_N"/>
</dbReference>
<dbReference type="InterPro" id="IPR018060">
    <property type="entry name" value="HTH_AraC"/>
</dbReference>
<dbReference type="SMART" id="SM00342">
    <property type="entry name" value="HTH_ARAC"/>
    <property type="match status" value="1"/>
</dbReference>
<dbReference type="Gene3D" id="2.60.120.10">
    <property type="entry name" value="Jelly Rolls"/>
    <property type="match status" value="1"/>
</dbReference>
<dbReference type="Gene3D" id="1.10.10.60">
    <property type="entry name" value="Homeodomain-like"/>
    <property type="match status" value="1"/>
</dbReference>
<sequence>MIRVPSLIHAGEFQSLKIQDMTFVAYRNQDPPLKNEVFFEEHAMIFVLEGEKRFTLPSQTIHVRKGNVVFIPRGYYLMQETIDSSYRSLVFFFNEKLLKEFVSQHLELFEEYQSNQTQQGMWDNASPLLVLEITESLDKFTESIFPYFHYETQYLNHFLRLKLQELLLHILEIDYSKQFKSILFSLYKGEKPDLAFLMNSYYLKPLSLEELSRLSGRSLSAFKRDFQHEFNTTPAHWIKNKRLEYAFLQIEKTDKNVSEISMEIGYESVSHFIKAFKEKYGHTPSALKR</sequence>
<dbReference type="SUPFAM" id="SSF51182">
    <property type="entry name" value="RmlC-like cupins"/>
    <property type="match status" value="1"/>
</dbReference>
<dbReference type="PROSITE" id="PS01124">
    <property type="entry name" value="HTH_ARAC_FAMILY_2"/>
    <property type="match status" value="1"/>
</dbReference>
<feature type="domain" description="HTH araC/xylS-type" evidence="4">
    <location>
        <begin position="192"/>
        <end position="289"/>
    </location>
</feature>
<protein>
    <submittedName>
        <fullName evidence="5">AraC family transcriptional regulator</fullName>
    </submittedName>
</protein>
<keyword evidence="1" id="KW-0805">Transcription regulation</keyword>
<dbReference type="InterPro" id="IPR014710">
    <property type="entry name" value="RmlC-like_jellyroll"/>
</dbReference>
<dbReference type="Proteomes" id="UP001302949">
    <property type="component" value="Unassembled WGS sequence"/>
</dbReference>
<dbReference type="Pfam" id="PF12833">
    <property type="entry name" value="HTH_18"/>
    <property type="match status" value="1"/>
</dbReference>
<reference evidence="5 6" key="1">
    <citation type="submission" date="2023-12" db="EMBL/GenBank/DDBJ databases">
        <title>Novel species of the genus Arcicella isolated from rivers.</title>
        <authorList>
            <person name="Lu H."/>
        </authorList>
    </citation>
    <scope>NUCLEOTIDE SEQUENCE [LARGE SCALE GENOMIC DNA]</scope>
    <source>
        <strain evidence="5 6">KCTC 23307</strain>
    </source>
</reference>
<gene>
    <name evidence="5" type="ORF">VB248_00220</name>
</gene>
<keyword evidence="3" id="KW-0804">Transcription</keyword>
<evidence type="ECO:0000259" key="4">
    <source>
        <dbReference type="PROSITE" id="PS01124"/>
    </source>
</evidence>
<dbReference type="EMBL" id="JAYFUM010000001">
    <property type="protein sequence ID" value="MEA5137533.1"/>
    <property type="molecule type" value="Genomic_DNA"/>
</dbReference>
<dbReference type="InterPro" id="IPR020449">
    <property type="entry name" value="Tscrpt_reg_AraC-type_HTH"/>
</dbReference>
<keyword evidence="6" id="KW-1185">Reference proteome</keyword>
<evidence type="ECO:0000313" key="5">
    <source>
        <dbReference type="EMBL" id="MEA5137533.1"/>
    </source>
</evidence>
<dbReference type="SUPFAM" id="SSF46689">
    <property type="entry name" value="Homeodomain-like"/>
    <property type="match status" value="1"/>
</dbReference>
<accession>A0ABU5Q4I7</accession>
<dbReference type="PANTHER" id="PTHR43280:SF2">
    <property type="entry name" value="HTH-TYPE TRANSCRIPTIONAL REGULATOR EXSA"/>
    <property type="match status" value="1"/>
</dbReference>
<evidence type="ECO:0000313" key="6">
    <source>
        <dbReference type="Proteomes" id="UP001302949"/>
    </source>
</evidence>
<name>A0ABU5Q4I7_9BACT</name>
<organism evidence="5 6">
    <name type="scientific">Arcicella rigui</name>
    <dbReference type="NCBI Taxonomy" id="797020"/>
    <lineage>
        <taxon>Bacteria</taxon>
        <taxon>Pseudomonadati</taxon>
        <taxon>Bacteroidota</taxon>
        <taxon>Cytophagia</taxon>
        <taxon>Cytophagales</taxon>
        <taxon>Flectobacillaceae</taxon>
        <taxon>Arcicella</taxon>
    </lineage>
</organism>
<dbReference type="RefSeq" id="WP_323294720.1">
    <property type="nucleotide sequence ID" value="NZ_JAYFUM010000001.1"/>
</dbReference>
<dbReference type="InterPro" id="IPR009057">
    <property type="entry name" value="Homeodomain-like_sf"/>
</dbReference>
<keyword evidence="2" id="KW-0238">DNA-binding</keyword>
<proteinExistence type="predicted"/>
<comment type="caution">
    <text evidence="5">The sequence shown here is derived from an EMBL/GenBank/DDBJ whole genome shotgun (WGS) entry which is preliminary data.</text>
</comment>